<reference evidence="2 3" key="1">
    <citation type="submission" date="2020-09" db="EMBL/GenBank/DDBJ databases">
        <title>De no assembly of potato wild relative species, Solanum commersonii.</title>
        <authorList>
            <person name="Cho K."/>
        </authorList>
    </citation>
    <scope>NUCLEOTIDE SEQUENCE [LARGE SCALE GENOMIC DNA]</scope>
    <source>
        <strain evidence="2">LZ3.2</strain>
        <tissue evidence="2">Leaf</tissue>
    </source>
</reference>
<feature type="transmembrane region" description="Helical" evidence="1">
    <location>
        <begin position="16"/>
        <end position="42"/>
    </location>
</feature>
<sequence>MTVGFSRVHRKRRRGFWIWWQLVVLLFVWFGGVSGGCGSGLVSPEMSGVLDWGFAGDEGGFGTGGYESI</sequence>
<name>A0A9J5YN75_SOLCO</name>
<evidence type="ECO:0000313" key="2">
    <source>
        <dbReference type="EMBL" id="KAG5602195.1"/>
    </source>
</evidence>
<proteinExistence type="predicted"/>
<keyword evidence="1" id="KW-1133">Transmembrane helix</keyword>
<keyword evidence="1" id="KW-0472">Membrane</keyword>
<gene>
    <name evidence="2" type="ORF">H5410_033565</name>
</gene>
<comment type="caution">
    <text evidence="2">The sequence shown here is derived from an EMBL/GenBank/DDBJ whole genome shotgun (WGS) entry which is preliminary data.</text>
</comment>
<dbReference type="EMBL" id="JACXVP010000006">
    <property type="protein sequence ID" value="KAG5602195.1"/>
    <property type="molecule type" value="Genomic_DNA"/>
</dbReference>
<evidence type="ECO:0000256" key="1">
    <source>
        <dbReference type="SAM" id="Phobius"/>
    </source>
</evidence>
<keyword evidence="1" id="KW-0812">Transmembrane</keyword>
<organism evidence="2 3">
    <name type="scientific">Solanum commersonii</name>
    <name type="common">Commerson's wild potato</name>
    <name type="synonym">Commerson's nightshade</name>
    <dbReference type="NCBI Taxonomy" id="4109"/>
    <lineage>
        <taxon>Eukaryota</taxon>
        <taxon>Viridiplantae</taxon>
        <taxon>Streptophyta</taxon>
        <taxon>Embryophyta</taxon>
        <taxon>Tracheophyta</taxon>
        <taxon>Spermatophyta</taxon>
        <taxon>Magnoliopsida</taxon>
        <taxon>eudicotyledons</taxon>
        <taxon>Gunneridae</taxon>
        <taxon>Pentapetalae</taxon>
        <taxon>asterids</taxon>
        <taxon>lamiids</taxon>
        <taxon>Solanales</taxon>
        <taxon>Solanaceae</taxon>
        <taxon>Solanoideae</taxon>
        <taxon>Solaneae</taxon>
        <taxon>Solanum</taxon>
    </lineage>
</organism>
<accession>A0A9J5YN75</accession>
<dbReference type="AlphaFoldDB" id="A0A9J5YN75"/>
<evidence type="ECO:0000313" key="3">
    <source>
        <dbReference type="Proteomes" id="UP000824120"/>
    </source>
</evidence>
<keyword evidence="3" id="KW-1185">Reference proteome</keyword>
<dbReference type="Proteomes" id="UP000824120">
    <property type="component" value="Chromosome 6"/>
</dbReference>
<protein>
    <submittedName>
        <fullName evidence="2">Uncharacterized protein</fullName>
    </submittedName>
</protein>